<dbReference type="Pfam" id="PF01128">
    <property type="entry name" value="IspD"/>
    <property type="match status" value="1"/>
</dbReference>
<gene>
    <name evidence="9" type="primary">ispD</name>
    <name evidence="9" type="ORF">C7B45_08515</name>
</gene>
<accession>A0A2T2WIH0</accession>
<evidence type="ECO:0000313" key="10">
    <source>
        <dbReference type="Proteomes" id="UP000241848"/>
    </source>
</evidence>
<keyword evidence="7 9" id="KW-0548">Nucleotidyltransferase</keyword>
<evidence type="ECO:0000256" key="2">
    <source>
        <dbReference type="ARBA" id="ARBA00004787"/>
    </source>
</evidence>
<comment type="caution">
    <text evidence="9">The sequence shown here is derived from an EMBL/GenBank/DDBJ whole genome shotgun (WGS) entry which is preliminary data.</text>
</comment>
<dbReference type="InterPro" id="IPR029044">
    <property type="entry name" value="Nucleotide-diphossugar_trans"/>
</dbReference>
<dbReference type="PANTHER" id="PTHR32125">
    <property type="entry name" value="2-C-METHYL-D-ERYTHRITOL 4-PHOSPHATE CYTIDYLYLTRANSFERASE, CHLOROPLASTIC"/>
    <property type="match status" value="1"/>
</dbReference>
<dbReference type="UniPathway" id="UPA00056">
    <property type="reaction ID" value="UER00093"/>
</dbReference>
<comment type="catalytic activity">
    <reaction evidence="1">
        <text>2-C-methyl-D-erythritol 4-phosphate + CTP + H(+) = 4-CDP-2-C-methyl-D-erythritol + diphosphate</text>
        <dbReference type="Rhea" id="RHEA:13429"/>
        <dbReference type="ChEBI" id="CHEBI:15378"/>
        <dbReference type="ChEBI" id="CHEBI:33019"/>
        <dbReference type="ChEBI" id="CHEBI:37563"/>
        <dbReference type="ChEBI" id="CHEBI:57823"/>
        <dbReference type="ChEBI" id="CHEBI:58262"/>
        <dbReference type="EC" id="2.7.7.60"/>
    </reaction>
</comment>
<comment type="pathway">
    <text evidence="2">Isoprenoid biosynthesis; isopentenyl diphosphate biosynthesis via DXP pathway; isopentenyl diphosphate from 1-deoxy-D-xylulose 5-phosphate: step 2/6.</text>
</comment>
<keyword evidence="8" id="KW-0414">Isoprene biosynthesis</keyword>
<dbReference type="Proteomes" id="UP000241848">
    <property type="component" value="Unassembled WGS sequence"/>
</dbReference>
<dbReference type="EC" id="2.7.7.60" evidence="4"/>
<evidence type="ECO:0000256" key="5">
    <source>
        <dbReference type="ARBA" id="ARBA00019056"/>
    </source>
</evidence>
<sequence>MLTETYVIIVAAGTSQRMGGVNKIWMPFEGHPVLQWTLQRFAEAGVYRGVVVAQAADHKAVRQLFKALELDQMTVVTGGAERYLSVMAGLSALTEASAQDVVLIHDAARFLVPMLLIRRVIAAAEEYGAALPVIDVVDTVKSVGPDGLVKRTIPRHPLGLAQTPQGFKKGLIERAYQSWGDSAVPTDDAEVAERIGVKVRAVPGDRINQKLTQPEDVVWFEVMLKGMVKHANGSGV</sequence>
<evidence type="ECO:0000256" key="7">
    <source>
        <dbReference type="ARBA" id="ARBA00022695"/>
    </source>
</evidence>
<dbReference type="CDD" id="cd02516">
    <property type="entry name" value="CDP-ME_synthetase"/>
    <property type="match status" value="1"/>
</dbReference>
<reference evidence="9 10" key="1">
    <citation type="journal article" date="2014" name="BMC Genomics">
        <title>Comparison of environmental and isolate Sulfobacillus genomes reveals diverse carbon, sulfur, nitrogen, and hydrogen metabolisms.</title>
        <authorList>
            <person name="Justice N.B."/>
            <person name="Norman A."/>
            <person name="Brown C.T."/>
            <person name="Singh A."/>
            <person name="Thomas B.C."/>
            <person name="Banfield J.F."/>
        </authorList>
    </citation>
    <scope>NUCLEOTIDE SEQUENCE [LARGE SCALE GENOMIC DNA]</scope>
    <source>
        <strain evidence="9">AMDSBA3</strain>
    </source>
</reference>
<evidence type="ECO:0000256" key="8">
    <source>
        <dbReference type="ARBA" id="ARBA00023229"/>
    </source>
</evidence>
<dbReference type="GO" id="GO:0019288">
    <property type="term" value="P:isopentenyl diphosphate biosynthetic process, methylerythritol 4-phosphate pathway"/>
    <property type="evidence" value="ECO:0007669"/>
    <property type="project" value="UniProtKB-UniPathway"/>
</dbReference>
<comment type="similarity">
    <text evidence="3">Belongs to the IspD/TarI cytidylyltransferase family. IspD subfamily.</text>
</comment>
<dbReference type="InterPro" id="IPR001228">
    <property type="entry name" value="IspD"/>
</dbReference>
<dbReference type="SUPFAM" id="SSF53448">
    <property type="entry name" value="Nucleotide-diphospho-sugar transferases"/>
    <property type="match status" value="1"/>
</dbReference>
<dbReference type="InterPro" id="IPR018294">
    <property type="entry name" value="ISPD_synthase_CS"/>
</dbReference>
<dbReference type="GO" id="GO:0050518">
    <property type="term" value="F:2-C-methyl-D-erythritol 4-phosphate cytidylyltransferase activity"/>
    <property type="evidence" value="ECO:0007669"/>
    <property type="project" value="UniProtKB-EC"/>
</dbReference>
<dbReference type="InterPro" id="IPR034683">
    <property type="entry name" value="IspD/TarI"/>
</dbReference>
<dbReference type="PROSITE" id="PS01295">
    <property type="entry name" value="ISPD"/>
    <property type="match status" value="1"/>
</dbReference>
<evidence type="ECO:0000256" key="6">
    <source>
        <dbReference type="ARBA" id="ARBA00022679"/>
    </source>
</evidence>
<name>A0A2T2WIH0_9FIRM</name>
<dbReference type="EMBL" id="PXYV01000023">
    <property type="protein sequence ID" value="PSR22033.1"/>
    <property type="molecule type" value="Genomic_DNA"/>
</dbReference>
<evidence type="ECO:0000256" key="4">
    <source>
        <dbReference type="ARBA" id="ARBA00012526"/>
    </source>
</evidence>
<evidence type="ECO:0000256" key="1">
    <source>
        <dbReference type="ARBA" id="ARBA00001282"/>
    </source>
</evidence>
<dbReference type="AlphaFoldDB" id="A0A2T2WIH0"/>
<dbReference type="InterPro" id="IPR050088">
    <property type="entry name" value="IspD/TarI_cytidylyltransf_bact"/>
</dbReference>
<protein>
    <recommendedName>
        <fullName evidence="5">2-C-methyl-D-erythritol 4-phosphate cytidylyltransferase</fullName>
        <ecNumber evidence="4">2.7.7.60</ecNumber>
    </recommendedName>
</protein>
<dbReference type="PANTHER" id="PTHR32125:SF4">
    <property type="entry name" value="2-C-METHYL-D-ERYTHRITOL 4-PHOSPHATE CYTIDYLYLTRANSFERASE, CHLOROPLASTIC"/>
    <property type="match status" value="1"/>
</dbReference>
<dbReference type="NCBIfam" id="TIGR00453">
    <property type="entry name" value="ispD"/>
    <property type="match status" value="1"/>
</dbReference>
<evidence type="ECO:0000256" key="3">
    <source>
        <dbReference type="ARBA" id="ARBA00009789"/>
    </source>
</evidence>
<proteinExistence type="inferred from homology"/>
<dbReference type="Gene3D" id="3.90.550.10">
    <property type="entry name" value="Spore Coat Polysaccharide Biosynthesis Protein SpsA, Chain A"/>
    <property type="match status" value="1"/>
</dbReference>
<keyword evidence="6 9" id="KW-0808">Transferase</keyword>
<evidence type="ECO:0000313" key="9">
    <source>
        <dbReference type="EMBL" id="PSR22033.1"/>
    </source>
</evidence>
<organism evidence="9 10">
    <name type="scientific">Sulfobacillus acidophilus</name>
    <dbReference type="NCBI Taxonomy" id="53633"/>
    <lineage>
        <taxon>Bacteria</taxon>
        <taxon>Bacillati</taxon>
        <taxon>Bacillota</taxon>
        <taxon>Clostridia</taxon>
        <taxon>Eubacteriales</taxon>
        <taxon>Clostridiales Family XVII. Incertae Sedis</taxon>
        <taxon>Sulfobacillus</taxon>
    </lineage>
</organism>